<evidence type="ECO:0000313" key="6">
    <source>
        <dbReference type="EMBL" id="CAF4262316.1"/>
    </source>
</evidence>
<comment type="caution">
    <text evidence="2">The sequence shown here is derived from an EMBL/GenBank/DDBJ whole genome shotgun (WGS) entry which is preliminary data.</text>
</comment>
<dbReference type="Proteomes" id="UP000663834">
    <property type="component" value="Unassembled WGS sequence"/>
</dbReference>
<gene>
    <name evidence="6" type="ORF">BYL167_LOCUS25981</name>
    <name evidence="1" type="ORF">CJN711_LOCUS21168</name>
    <name evidence="4" type="ORF">GIL414_LOCUS12520</name>
    <name evidence="2" type="ORF">KQP761_LOCUS38530</name>
    <name evidence="3" type="ORF">MBJ925_LOCUS35753</name>
    <name evidence="5" type="ORF">SMN809_LOCUS13809</name>
</gene>
<evidence type="ECO:0000313" key="3">
    <source>
        <dbReference type="EMBL" id="CAF2208532.1"/>
    </source>
</evidence>
<dbReference type="EMBL" id="CAJOBJ010004896">
    <property type="protein sequence ID" value="CAF4014815.1"/>
    <property type="molecule type" value="Genomic_DNA"/>
</dbReference>
<dbReference type="EMBL" id="CAJNOW010021957">
    <property type="protein sequence ID" value="CAF1685927.1"/>
    <property type="molecule type" value="Genomic_DNA"/>
</dbReference>
<protein>
    <submittedName>
        <fullName evidence="2">Uncharacterized protein</fullName>
    </submittedName>
</protein>
<proteinExistence type="predicted"/>
<evidence type="ECO:0000313" key="7">
    <source>
        <dbReference type="Proteomes" id="UP000663834"/>
    </source>
</evidence>
<dbReference type="AlphaFoldDB" id="A0A816HI42"/>
<organism evidence="2 7">
    <name type="scientific">Rotaria magnacalcarata</name>
    <dbReference type="NCBI Taxonomy" id="392030"/>
    <lineage>
        <taxon>Eukaryota</taxon>
        <taxon>Metazoa</taxon>
        <taxon>Spiralia</taxon>
        <taxon>Gnathifera</taxon>
        <taxon>Rotifera</taxon>
        <taxon>Eurotatoria</taxon>
        <taxon>Bdelloidea</taxon>
        <taxon>Philodinida</taxon>
        <taxon>Philodinidae</taxon>
        <taxon>Rotaria</taxon>
    </lineage>
</organism>
<dbReference type="Proteomes" id="UP000663855">
    <property type="component" value="Unassembled WGS sequence"/>
</dbReference>
<dbReference type="Proteomes" id="UP000681720">
    <property type="component" value="Unassembled WGS sequence"/>
</dbReference>
<evidence type="ECO:0000313" key="2">
    <source>
        <dbReference type="EMBL" id="CAF1685927.1"/>
    </source>
</evidence>
<evidence type="ECO:0000313" key="4">
    <source>
        <dbReference type="EMBL" id="CAF4014815.1"/>
    </source>
</evidence>
<dbReference type="Proteomes" id="UP000681967">
    <property type="component" value="Unassembled WGS sequence"/>
</dbReference>
<dbReference type="OrthoDB" id="10058361at2759"/>
<dbReference type="EMBL" id="CAJOBI010005549">
    <property type="protein sequence ID" value="CAF4035504.1"/>
    <property type="molecule type" value="Genomic_DNA"/>
</dbReference>
<evidence type="ECO:0000313" key="1">
    <source>
        <dbReference type="EMBL" id="CAF1385375.1"/>
    </source>
</evidence>
<evidence type="ECO:0000313" key="5">
    <source>
        <dbReference type="EMBL" id="CAF4035504.1"/>
    </source>
</evidence>
<dbReference type="EMBL" id="CAJNRE010019775">
    <property type="protein sequence ID" value="CAF2208532.1"/>
    <property type="molecule type" value="Genomic_DNA"/>
</dbReference>
<dbReference type="Proteomes" id="UP000663824">
    <property type="component" value="Unassembled WGS sequence"/>
</dbReference>
<sequence>MTRLCNIIKQIESLNTLVIFQIVQPDRPDLNKNDNDEFTRMILTHKSSSLRSVMLRYPYHYLNISNYTSIASNIISLTLRIAGSYPTVSIDSVLRVFCLCHKIRYLCIILYNDKRFKNNNINVSNDLSPMNENSLPILSQLTSFALIIDTKCDIWSISYALRCMPNLKHFDFYLLVQTSSWPFTNQYLDGYVWQQMLELYLPCLSKFEFHMTIVKRLPKLDLDFVVNSFNYFVNKFSNWDMIIDRWIYGPRLREELVMLRTLNYTKEKLMRNINVPFVTCRTFETRSTRETIDDHYSFYSDVTDLKLYVENERSNVTWSSPLFQHITDLLVEIPIIKSSWWNDLFDIGKINRWLTTDDNNNAQQYIAYLSRFVNLLNVTKLEFRSTFHVNRWKYIQFILQACPNVIILIINTPLLLVSKLIDNSFLIPIFKQIKMIKSIIEKIDFPSNSALKLVQRFPSLCYIELQVYSFDDCGFITDLFLVRLEQLSYLKICFDQDTLFDDPFSREYIITKRRQAFPVNIIDEQTVNVKNNGEHIEIWLS</sequence>
<dbReference type="Proteomes" id="UP000676336">
    <property type="component" value="Unassembled WGS sequence"/>
</dbReference>
<reference evidence="2" key="1">
    <citation type="submission" date="2021-02" db="EMBL/GenBank/DDBJ databases">
        <authorList>
            <person name="Nowell W R."/>
        </authorList>
    </citation>
    <scope>NUCLEOTIDE SEQUENCE</scope>
</reference>
<dbReference type="EMBL" id="CAJNOV010010016">
    <property type="protein sequence ID" value="CAF1385375.1"/>
    <property type="molecule type" value="Genomic_DNA"/>
</dbReference>
<name>A0A816HI42_9BILA</name>
<accession>A0A816HI42</accession>
<dbReference type="EMBL" id="CAJOBH010028161">
    <property type="protein sequence ID" value="CAF4262316.1"/>
    <property type="molecule type" value="Genomic_DNA"/>
</dbReference>